<dbReference type="EMBL" id="CP002059">
    <property type="protein sequence ID" value="ADI65593.1"/>
    <property type="molecule type" value="Genomic_DNA"/>
</dbReference>
<dbReference type="HOGENOM" id="CLU_2789785_0_0_3"/>
<accession>D7DW22</accession>
<gene>
    <name evidence="1" type="ordered locus">Aazo_4176</name>
</gene>
<protein>
    <submittedName>
        <fullName evidence="1">Uncharacterized protein</fullName>
    </submittedName>
</protein>
<organism evidence="1 2">
    <name type="scientific">Nostoc azollae (strain 0708)</name>
    <name type="common">Anabaena azollae (strain 0708)</name>
    <dbReference type="NCBI Taxonomy" id="551115"/>
    <lineage>
        <taxon>Bacteria</taxon>
        <taxon>Bacillati</taxon>
        <taxon>Cyanobacteriota</taxon>
        <taxon>Cyanophyceae</taxon>
        <taxon>Nostocales</taxon>
        <taxon>Nostocaceae</taxon>
        <taxon>Trichormus</taxon>
    </lineage>
</organism>
<proteinExistence type="predicted"/>
<evidence type="ECO:0000313" key="1">
    <source>
        <dbReference type="EMBL" id="ADI65593.1"/>
    </source>
</evidence>
<evidence type="ECO:0000313" key="2">
    <source>
        <dbReference type="Proteomes" id="UP000001511"/>
    </source>
</evidence>
<reference evidence="1 2" key="1">
    <citation type="journal article" date="2010" name="PLoS ONE">
        <title>Genome erosion in a nitrogen-fixing vertically transmitted endosymbiotic multicellular cyanobacterium.</title>
        <authorList>
            <person name="Ran L."/>
            <person name="Larsson J."/>
            <person name="Vigil-Stenman T."/>
            <person name="Nylander J.A."/>
            <person name="Ininbergs K."/>
            <person name="Zheng W.W."/>
            <person name="Lapidus A."/>
            <person name="Lowry S."/>
            <person name="Haselkorn R."/>
            <person name="Bergman B."/>
        </authorList>
    </citation>
    <scope>NUCLEOTIDE SEQUENCE [LARGE SCALE GENOMIC DNA]</scope>
    <source>
        <strain evidence="1 2">0708</strain>
    </source>
</reference>
<dbReference type="Proteomes" id="UP000001511">
    <property type="component" value="Chromosome"/>
</dbReference>
<keyword evidence="2" id="KW-1185">Reference proteome</keyword>
<name>D7DW22_NOSA0</name>
<dbReference type="AlphaFoldDB" id="D7DW22"/>
<dbReference type="KEGG" id="naz:Aazo_4176"/>
<sequence length="68" mass="7899">MIPKGDYFDISQLEHLFPPEISHWQTDSILLESYLQRTAKTVSNQTPAIANKDYAAGRFNTYWLFYVG</sequence>
<dbReference type="STRING" id="551115.Aazo_4176"/>